<dbReference type="InterPro" id="IPR000182">
    <property type="entry name" value="GNAT_dom"/>
</dbReference>
<keyword evidence="1" id="KW-0808">Transferase</keyword>
<evidence type="ECO:0000313" key="5">
    <source>
        <dbReference type="Proteomes" id="UP001249851"/>
    </source>
</evidence>
<dbReference type="PANTHER" id="PTHR13947:SF37">
    <property type="entry name" value="LD18367P"/>
    <property type="match status" value="1"/>
</dbReference>
<dbReference type="PROSITE" id="PS51186">
    <property type="entry name" value="GNAT"/>
    <property type="match status" value="1"/>
</dbReference>
<evidence type="ECO:0000256" key="2">
    <source>
        <dbReference type="SAM" id="Phobius"/>
    </source>
</evidence>
<proteinExistence type="predicted"/>
<feature type="transmembrane region" description="Helical" evidence="2">
    <location>
        <begin position="62"/>
        <end position="79"/>
    </location>
</feature>
<dbReference type="PANTHER" id="PTHR13947">
    <property type="entry name" value="GNAT FAMILY N-ACETYLTRANSFERASE"/>
    <property type="match status" value="1"/>
</dbReference>
<dbReference type="GO" id="GO:0008080">
    <property type="term" value="F:N-acetyltransferase activity"/>
    <property type="evidence" value="ECO:0007669"/>
    <property type="project" value="InterPro"/>
</dbReference>
<feature type="domain" description="N-acetyltransferase" evidence="3">
    <location>
        <begin position="89"/>
        <end position="225"/>
    </location>
</feature>
<evidence type="ECO:0000313" key="4">
    <source>
        <dbReference type="EMBL" id="KAK2571075.1"/>
    </source>
</evidence>
<evidence type="ECO:0000259" key="3">
    <source>
        <dbReference type="PROSITE" id="PS51186"/>
    </source>
</evidence>
<comment type="caution">
    <text evidence="4">The sequence shown here is derived from an EMBL/GenBank/DDBJ whole genome shotgun (WGS) entry which is preliminary data.</text>
</comment>
<dbReference type="SUPFAM" id="SSF55729">
    <property type="entry name" value="Acyl-CoA N-acyltransferases (Nat)"/>
    <property type="match status" value="1"/>
</dbReference>
<accession>A0AAD9R1I3</accession>
<keyword evidence="2" id="KW-1133">Transmembrane helix</keyword>
<keyword evidence="5" id="KW-1185">Reference proteome</keyword>
<dbReference type="InterPro" id="IPR016181">
    <property type="entry name" value="Acyl_CoA_acyltransferase"/>
</dbReference>
<keyword evidence="2" id="KW-0472">Membrane</keyword>
<evidence type="ECO:0000256" key="1">
    <source>
        <dbReference type="ARBA" id="ARBA00022679"/>
    </source>
</evidence>
<dbReference type="Pfam" id="PF13673">
    <property type="entry name" value="Acetyltransf_10"/>
    <property type="match status" value="1"/>
</dbReference>
<dbReference type="InterPro" id="IPR050769">
    <property type="entry name" value="NAT_camello-type"/>
</dbReference>
<protein>
    <submittedName>
        <fullName evidence="4">N-acetyltransferase camello</fullName>
    </submittedName>
</protein>
<dbReference type="EMBL" id="JARQWQ010000006">
    <property type="protein sequence ID" value="KAK2571075.1"/>
    <property type="molecule type" value="Genomic_DNA"/>
</dbReference>
<name>A0AAD9R1I3_ACRCE</name>
<sequence length="225" mass="25851">MFNTECESANLISATGSCHLPTLDRDLRVRRFQNADTHRIHNLFLEETRCLLWPMFVQTVRGPPAVLLHIVLLALGVVFARSFVFALFGVVVAVSVIFVYIYRWFHQYLTTSLKGDLANITQHYLSKAKSNFLVAEFDNSIVGFIAVEEKSEHIAAVRRISVETCFQRKRKYIASRLLQEALKFCQKCDYDEVVVEIPGTNKTKTYRMDHSEIKIKTEVFVARQG</sequence>
<organism evidence="4 5">
    <name type="scientific">Acropora cervicornis</name>
    <name type="common">Staghorn coral</name>
    <dbReference type="NCBI Taxonomy" id="6130"/>
    <lineage>
        <taxon>Eukaryota</taxon>
        <taxon>Metazoa</taxon>
        <taxon>Cnidaria</taxon>
        <taxon>Anthozoa</taxon>
        <taxon>Hexacorallia</taxon>
        <taxon>Scleractinia</taxon>
        <taxon>Astrocoeniina</taxon>
        <taxon>Acroporidae</taxon>
        <taxon>Acropora</taxon>
    </lineage>
</organism>
<reference evidence="4" key="1">
    <citation type="journal article" date="2023" name="G3 (Bethesda)">
        <title>Whole genome assembly and annotation of the endangered Caribbean coral Acropora cervicornis.</title>
        <authorList>
            <person name="Selwyn J.D."/>
            <person name="Vollmer S.V."/>
        </authorList>
    </citation>
    <scope>NUCLEOTIDE SEQUENCE</scope>
    <source>
        <strain evidence="4">K2</strain>
    </source>
</reference>
<keyword evidence="2" id="KW-0812">Transmembrane</keyword>
<dbReference type="CDD" id="cd04301">
    <property type="entry name" value="NAT_SF"/>
    <property type="match status" value="1"/>
</dbReference>
<feature type="transmembrane region" description="Helical" evidence="2">
    <location>
        <begin position="85"/>
        <end position="105"/>
    </location>
</feature>
<dbReference type="AlphaFoldDB" id="A0AAD9R1I3"/>
<reference evidence="4" key="2">
    <citation type="journal article" date="2023" name="Science">
        <title>Genomic signatures of disease resistance in endangered staghorn corals.</title>
        <authorList>
            <person name="Vollmer S.V."/>
            <person name="Selwyn J.D."/>
            <person name="Despard B.A."/>
            <person name="Roesel C.L."/>
        </authorList>
    </citation>
    <scope>NUCLEOTIDE SEQUENCE</scope>
    <source>
        <strain evidence="4">K2</strain>
    </source>
</reference>
<dbReference type="Proteomes" id="UP001249851">
    <property type="component" value="Unassembled WGS sequence"/>
</dbReference>
<dbReference type="Gene3D" id="3.40.630.30">
    <property type="match status" value="1"/>
</dbReference>
<gene>
    <name evidence="4" type="ORF">P5673_003631</name>
</gene>